<sequence length="854" mass="96869">MRSVIVLLFGIAVTTAAKAPCVELNNGIFMPVVALGTGRGTASESAPLDEVRQSVYWAIEAGYRHVDTAAIYGDEQQVGEGVAQAIANGLVSREEMFITTKDDGKVLDIDYLETWKGMEEAKDLGLARSIGVSNFNASQISNLVSNARIWPVVNEVEIERGLVPIPKSTNQKRLAQNIDLFDFSLTNEEVALISRFNKNIDRNLPIIPKSTNKDRIKQNIDIFDFSLTDEEIGIINKFNKNIRVIIHAEWIESVHYPFDDIKITELKDVVSSVICAIETGYRHFDTAPLYFNEAQIGEAIINATERGIVRRKDLFITTKLDAYSDRSAVIPAIRGSLQRLQLSYVDLFLIHTSENVPTGTQIDFLDIWKGMEEVKMMGLARSIGVSNFDSKQINTILAHSRIRPSVNQIEVNPTFVNLDLVSYCENEDIAVMAYSPFGLLVPRPFKNTTNNLTFDDPTFVKLSRKYYKTSSQIVLRYLIDRGTVPIPKAFNKEHIKSNFNVLNFKLTDKEVYEINELDRNIKLYNFDENVENLYEYYFGTNSSEVWSRAANMNEHQQPQAANETGIKDVITIPKTVVKAIESGYRHFDTAPLYFNEVQVGEAIVNAIESGLVDRKDLFITTKLDIYSNRSEVVPALKRSLQRLQLAYVDLYLVHIPFDVLTGKEINCIDIWKGMEEAKLLGLTNSIGISNFNRSQIDKILKTCNIKPAVIQVEVSPTFTNIDLVDYCQSHHIHVTAFSPFGFLAPRPFRNFSSSTNFHNSTLMNIAEKHNKTPSQIVLRYLIDRGITPISDSSNRDYMKLNFNVFDFSLTQSEVDRINGLNISEAVYNFDKLDNLYPYFFDTDMEEVFKIVNEM</sequence>
<gene>
    <name evidence="3" type="ORF">DCHRY22_LOCUS1067</name>
</gene>
<name>A0A8J2VVN1_9NEOP</name>
<dbReference type="PRINTS" id="PR00069">
    <property type="entry name" value="ALDKETRDTASE"/>
</dbReference>
<feature type="domain" description="NADP-dependent oxidoreductase" evidence="2">
    <location>
        <begin position="275"/>
        <end position="518"/>
    </location>
</feature>
<dbReference type="InterPro" id="IPR036812">
    <property type="entry name" value="NAD(P)_OxRdtase_dom_sf"/>
</dbReference>
<feature type="chain" id="PRO_5035318843" evidence="1">
    <location>
        <begin position="17"/>
        <end position="854"/>
    </location>
</feature>
<reference evidence="3" key="1">
    <citation type="submission" date="2021-09" db="EMBL/GenBank/DDBJ databases">
        <authorList>
            <person name="Martin H S."/>
        </authorList>
    </citation>
    <scope>NUCLEOTIDE SEQUENCE</scope>
</reference>
<feature type="domain" description="NADP-dependent oxidoreductase" evidence="2">
    <location>
        <begin position="110"/>
        <end position="157"/>
    </location>
</feature>
<proteinExistence type="predicted"/>
<accession>A0A8J2VVN1</accession>
<dbReference type="InterPro" id="IPR023210">
    <property type="entry name" value="NADP_OxRdtase_dom"/>
</dbReference>
<evidence type="ECO:0000259" key="2">
    <source>
        <dbReference type="Pfam" id="PF00248"/>
    </source>
</evidence>
<dbReference type="InterPro" id="IPR020471">
    <property type="entry name" value="AKR"/>
</dbReference>
<dbReference type="InterPro" id="IPR018170">
    <property type="entry name" value="Aldo/ket_reductase_CS"/>
</dbReference>
<evidence type="ECO:0000313" key="4">
    <source>
        <dbReference type="Proteomes" id="UP000789524"/>
    </source>
</evidence>
<dbReference type="EMBL" id="CAKASE010000043">
    <property type="protein sequence ID" value="CAG9559148.1"/>
    <property type="molecule type" value="Genomic_DNA"/>
</dbReference>
<comment type="caution">
    <text evidence="3">The sequence shown here is derived from an EMBL/GenBank/DDBJ whole genome shotgun (WGS) entry which is preliminary data.</text>
</comment>
<feature type="signal peptide" evidence="1">
    <location>
        <begin position="1"/>
        <end position="16"/>
    </location>
</feature>
<dbReference type="GO" id="GO:0016491">
    <property type="term" value="F:oxidoreductase activity"/>
    <property type="evidence" value="ECO:0007669"/>
    <property type="project" value="InterPro"/>
</dbReference>
<feature type="domain" description="NADP-dependent oxidoreductase" evidence="2">
    <location>
        <begin position="35"/>
        <end position="101"/>
    </location>
</feature>
<dbReference type="PROSITE" id="PS00062">
    <property type="entry name" value="ALDOKETO_REDUCTASE_2"/>
    <property type="match status" value="2"/>
</dbReference>
<dbReference type="PANTHER" id="PTHR11732">
    <property type="entry name" value="ALDO/KETO REDUCTASE"/>
    <property type="match status" value="1"/>
</dbReference>
<dbReference type="PROSITE" id="PS00798">
    <property type="entry name" value="ALDOKETO_REDUCTASE_1"/>
    <property type="match status" value="3"/>
</dbReference>
<protein>
    <submittedName>
        <fullName evidence="3">(African queen) hypothetical protein</fullName>
    </submittedName>
</protein>
<evidence type="ECO:0000313" key="3">
    <source>
        <dbReference type="EMBL" id="CAG9559148.1"/>
    </source>
</evidence>
<dbReference type="Pfam" id="PF00248">
    <property type="entry name" value="Aldo_ket_red"/>
    <property type="match status" value="4"/>
</dbReference>
<dbReference type="Gene3D" id="3.20.20.100">
    <property type="entry name" value="NADP-dependent oxidoreductase domain"/>
    <property type="match status" value="6"/>
</dbReference>
<organism evidence="3 4">
    <name type="scientific">Danaus chrysippus</name>
    <name type="common">African queen</name>
    <dbReference type="NCBI Taxonomy" id="151541"/>
    <lineage>
        <taxon>Eukaryota</taxon>
        <taxon>Metazoa</taxon>
        <taxon>Ecdysozoa</taxon>
        <taxon>Arthropoda</taxon>
        <taxon>Hexapoda</taxon>
        <taxon>Insecta</taxon>
        <taxon>Pterygota</taxon>
        <taxon>Neoptera</taxon>
        <taxon>Endopterygota</taxon>
        <taxon>Lepidoptera</taxon>
        <taxon>Glossata</taxon>
        <taxon>Ditrysia</taxon>
        <taxon>Papilionoidea</taxon>
        <taxon>Nymphalidae</taxon>
        <taxon>Danainae</taxon>
        <taxon>Danaini</taxon>
        <taxon>Danaina</taxon>
        <taxon>Danaus</taxon>
        <taxon>Anosia</taxon>
    </lineage>
</organism>
<dbReference type="PROSITE" id="PS00063">
    <property type="entry name" value="ALDOKETO_REDUCTASE_3"/>
    <property type="match status" value="2"/>
</dbReference>
<keyword evidence="4" id="KW-1185">Reference proteome</keyword>
<dbReference type="SUPFAM" id="SSF51430">
    <property type="entry name" value="NAD(P)-linked oxidoreductase"/>
    <property type="match status" value="4"/>
</dbReference>
<feature type="domain" description="NADP-dependent oxidoreductase" evidence="2">
    <location>
        <begin position="574"/>
        <end position="821"/>
    </location>
</feature>
<dbReference type="OrthoDB" id="416253at2759"/>
<dbReference type="Proteomes" id="UP000789524">
    <property type="component" value="Unassembled WGS sequence"/>
</dbReference>
<keyword evidence="1" id="KW-0732">Signal</keyword>
<evidence type="ECO:0000256" key="1">
    <source>
        <dbReference type="SAM" id="SignalP"/>
    </source>
</evidence>
<dbReference type="AlphaFoldDB" id="A0A8J2VVN1"/>